<dbReference type="KEGG" id="svl:Strvi_0040"/>
<keyword evidence="2" id="KW-1185">Reference proteome</keyword>
<dbReference type="InterPro" id="IPR010773">
    <property type="entry name" value="Mycophage_PG1_Gp7"/>
</dbReference>
<reference evidence="1" key="1">
    <citation type="submission" date="2011-08" db="EMBL/GenBank/DDBJ databases">
        <title>Complete sequence of plasmid 2 of Streptomyces violaceusniger Tu 4113.</title>
        <authorList>
            <consortium name="US DOE Joint Genome Institute"/>
            <person name="Lucas S."/>
            <person name="Han J."/>
            <person name="Lapidus A."/>
            <person name="Cheng J.-F."/>
            <person name="Goodwin L."/>
            <person name="Pitluck S."/>
            <person name="Peters L."/>
            <person name="Ivanova N."/>
            <person name="Daligault H."/>
            <person name="Detter J.C."/>
            <person name="Han C."/>
            <person name="Tapia R."/>
            <person name="Land M."/>
            <person name="Hauser L."/>
            <person name="Kyrpides N."/>
            <person name="Ivanova N."/>
            <person name="Pagani I."/>
            <person name="Hagen A."/>
            <person name="Katz L."/>
            <person name="Fiedler H.-P."/>
            <person name="Keasling J."/>
            <person name="Fortman J."/>
            <person name="Woyke T."/>
        </authorList>
    </citation>
    <scope>NUCLEOTIDE SEQUENCE [LARGE SCALE GENOMIC DNA]</scope>
    <source>
        <strain evidence="1">Tu 4113</strain>
        <plasmid evidence="1">pSTRVI02</plasmid>
    </source>
</reference>
<evidence type="ECO:0000313" key="2">
    <source>
        <dbReference type="Proteomes" id="UP000008703"/>
    </source>
</evidence>
<sequence length="107" mass="11715">MDPITALTALGATARITRLIGRDSITFPLRDRLAKKATPPDEDAEPKGFWPWLNELIGCPWCMSIWVAAGVTPAAIEYGDTLAYQWSAGFLTLSWLTGLAAQHLDAR</sequence>
<dbReference type="AlphaFoldDB" id="G2PHH1"/>
<organism evidence="1 2">
    <name type="scientific">Streptomyces violaceusniger (strain Tu 4113)</name>
    <dbReference type="NCBI Taxonomy" id="653045"/>
    <lineage>
        <taxon>Bacteria</taxon>
        <taxon>Bacillati</taxon>
        <taxon>Actinomycetota</taxon>
        <taxon>Actinomycetes</taxon>
        <taxon>Kitasatosporales</taxon>
        <taxon>Streptomycetaceae</taxon>
        <taxon>Streptomyces</taxon>
        <taxon>Streptomyces violaceusniger group</taxon>
    </lineage>
</organism>
<dbReference type="RefSeq" id="WP_014043752.1">
    <property type="nucleotide sequence ID" value="NC_015952.1"/>
</dbReference>
<protein>
    <recommendedName>
        <fullName evidence="3">DUF1360 domain-containing protein</fullName>
    </recommendedName>
</protein>
<geneLocation type="plasmid" evidence="1 2">
    <name>pSTRVI02</name>
</geneLocation>
<gene>
    <name evidence="1" type="ORF">Strvi_0040</name>
</gene>
<proteinExistence type="predicted"/>
<evidence type="ECO:0008006" key="3">
    <source>
        <dbReference type="Google" id="ProtNLM"/>
    </source>
</evidence>
<dbReference type="EMBL" id="CP002996">
    <property type="protein sequence ID" value="AEM88817.1"/>
    <property type="molecule type" value="Genomic_DNA"/>
</dbReference>
<keyword evidence="1" id="KW-0614">Plasmid</keyword>
<name>G2PHH1_STRV4</name>
<evidence type="ECO:0000313" key="1">
    <source>
        <dbReference type="EMBL" id="AEM88817.1"/>
    </source>
</evidence>
<dbReference type="Proteomes" id="UP000008703">
    <property type="component" value="Plasmid pSTRVI02"/>
</dbReference>
<accession>G2PHH1</accession>
<dbReference type="HOGENOM" id="CLU_2371556_0_0_11"/>
<dbReference type="Pfam" id="PF07098">
    <property type="entry name" value="DUF1360"/>
    <property type="match status" value="1"/>
</dbReference>
<dbReference type="eggNOG" id="ENOG5031XHS">
    <property type="taxonomic scope" value="Bacteria"/>
</dbReference>